<reference evidence="1" key="1">
    <citation type="submission" date="2019-08" db="EMBL/GenBank/DDBJ databases">
        <authorList>
            <person name="Kucharzyk K."/>
            <person name="Murdoch R.W."/>
            <person name="Higgins S."/>
            <person name="Loffler F."/>
        </authorList>
    </citation>
    <scope>NUCLEOTIDE SEQUENCE</scope>
</reference>
<organism evidence="1">
    <name type="scientific">bioreactor metagenome</name>
    <dbReference type="NCBI Taxonomy" id="1076179"/>
    <lineage>
        <taxon>unclassified sequences</taxon>
        <taxon>metagenomes</taxon>
        <taxon>ecological metagenomes</taxon>
    </lineage>
</organism>
<proteinExistence type="predicted"/>
<accession>A0A645GSQ9</accession>
<evidence type="ECO:0000313" key="1">
    <source>
        <dbReference type="EMBL" id="MPN29947.1"/>
    </source>
</evidence>
<name>A0A645GSQ9_9ZZZZ</name>
<sequence>MNEALIFGMPVLCSQYAGAASLITPERGILFDPKNRNDTLEKTERFLEMIQSVKEVRLAERPSLMGNYQLQFNKEWEKLT</sequence>
<dbReference type="Gene3D" id="3.40.50.2000">
    <property type="entry name" value="Glycogen Phosphorylase B"/>
    <property type="match status" value="1"/>
</dbReference>
<dbReference type="EMBL" id="VSSQ01080872">
    <property type="protein sequence ID" value="MPN29947.1"/>
    <property type="molecule type" value="Genomic_DNA"/>
</dbReference>
<comment type="caution">
    <text evidence="1">The sequence shown here is derived from an EMBL/GenBank/DDBJ whole genome shotgun (WGS) entry which is preliminary data.</text>
</comment>
<dbReference type="SUPFAM" id="SSF53756">
    <property type="entry name" value="UDP-Glycosyltransferase/glycogen phosphorylase"/>
    <property type="match status" value="1"/>
</dbReference>
<evidence type="ECO:0008006" key="2">
    <source>
        <dbReference type="Google" id="ProtNLM"/>
    </source>
</evidence>
<gene>
    <name evidence="1" type="ORF">SDC9_177404</name>
</gene>
<protein>
    <recommendedName>
        <fullName evidence="2">Glycosyl transferase family 1 domain-containing protein</fullName>
    </recommendedName>
</protein>
<dbReference type="AlphaFoldDB" id="A0A645GSQ9"/>